<evidence type="ECO:0000256" key="1">
    <source>
        <dbReference type="PROSITE-ProRule" id="PRU00182"/>
    </source>
</evidence>
<protein>
    <submittedName>
        <fullName evidence="2">RNA-binding protein S4</fullName>
    </submittedName>
</protein>
<dbReference type="PROSITE" id="PS50889">
    <property type="entry name" value="S4"/>
    <property type="match status" value="1"/>
</dbReference>
<sequence>MMIEDSVMIKLDQFLKWVGVVSTGGEAKLLIQDGEVQVNGTVETRRGRKLVPGDVVLARGQSYEVAEDGES</sequence>
<reference evidence="2" key="1">
    <citation type="submission" date="2005-09" db="EMBL/GenBank/DDBJ databases">
        <title>Carbonic anhydrases from the calcifying cyanobacterium Microcoleus chthonoplastes.</title>
        <authorList>
            <person name="Kouprianova E.V."/>
            <person name="Pronina N.A."/>
            <person name="Los D.A."/>
        </authorList>
    </citation>
    <scope>NUCLEOTIDE SEQUENCE</scope>
    <source>
        <strain evidence="2">IPPAS B-270</strain>
    </source>
</reference>
<proteinExistence type="predicted"/>
<dbReference type="EMBL" id="DQ222209">
    <property type="protein sequence ID" value="ABB17342.1"/>
    <property type="molecule type" value="Genomic_DNA"/>
</dbReference>
<dbReference type="InterPro" id="IPR036986">
    <property type="entry name" value="S4_RNA-bd_sf"/>
</dbReference>
<keyword evidence="1" id="KW-0694">RNA-binding</keyword>
<dbReference type="Gene3D" id="3.10.290.10">
    <property type="entry name" value="RNA-binding S4 domain"/>
    <property type="match status" value="1"/>
</dbReference>
<dbReference type="CDD" id="cd00165">
    <property type="entry name" value="S4"/>
    <property type="match status" value="1"/>
</dbReference>
<dbReference type="SUPFAM" id="SSF55174">
    <property type="entry name" value="Alpha-L RNA-binding motif"/>
    <property type="match status" value="1"/>
</dbReference>
<accession>A8CPS8</accession>
<dbReference type="Pfam" id="PF13275">
    <property type="entry name" value="S4_2"/>
    <property type="match status" value="1"/>
</dbReference>
<evidence type="ECO:0000313" key="2">
    <source>
        <dbReference type="EMBL" id="ABB17342.1"/>
    </source>
</evidence>
<name>A8CPS8_9CYAN</name>
<gene>
    <name evidence="2" type="primary">rbpS4</name>
</gene>
<dbReference type="GO" id="GO:0003723">
    <property type="term" value="F:RNA binding"/>
    <property type="evidence" value="ECO:0007669"/>
    <property type="project" value="UniProtKB-KW"/>
</dbReference>
<organism evidence="2">
    <name type="scientific">Coleofasciculus chthonoplastes IPPAS B-270</name>
    <dbReference type="NCBI Taxonomy" id="351653"/>
    <lineage>
        <taxon>Bacteria</taxon>
        <taxon>Bacillati</taxon>
        <taxon>Cyanobacteriota</taxon>
        <taxon>Cyanophyceae</taxon>
        <taxon>Coleofasciculales</taxon>
        <taxon>Coleofasciculaceae</taxon>
        <taxon>Coleofasciculus</taxon>
    </lineage>
</organism>
<dbReference type="AlphaFoldDB" id="A8CPS8"/>